<dbReference type="GO" id="GO:0005737">
    <property type="term" value="C:cytoplasm"/>
    <property type="evidence" value="ECO:0007669"/>
    <property type="project" value="TreeGrafter"/>
</dbReference>
<evidence type="ECO:0000256" key="6">
    <source>
        <dbReference type="SAM" id="MobiDB-lite"/>
    </source>
</evidence>
<feature type="coiled-coil region" evidence="5">
    <location>
        <begin position="64"/>
        <end position="154"/>
    </location>
</feature>
<dbReference type="Gene3D" id="3.40.33.10">
    <property type="entry name" value="CAP"/>
    <property type="match status" value="1"/>
</dbReference>
<name>A0A4Q9Y4P7_9LACO</name>
<reference evidence="9 10" key="1">
    <citation type="submission" date="2019-01" db="EMBL/GenBank/DDBJ databases">
        <title>Draft genome sequence of Lactobacillus paraplantarum OSY-TC318, a Producer of the novel lantibiotic Paraplantaracin TC318.</title>
        <authorList>
            <person name="Hussein W.E."/>
            <person name="Huang E."/>
            <person name="Yousef A.E."/>
        </authorList>
    </citation>
    <scope>NUCLEOTIDE SEQUENCE [LARGE SCALE GENOMIC DNA]</scope>
    <source>
        <strain evidence="9 10">OSY-TC318</strain>
    </source>
</reference>
<gene>
    <name evidence="9" type="ORF">EUZ87_03965</name>
</gene>
<evidence type="ECO:0000313" key="9">
    <source>
        <dbReference type="EMBL" id="TBX49363.1"/>
    </source>
</evidence>
<evidence type="ECO:0000256" key="5">
    <source>
        <dbReference type="SAM" id="Coils"/>
    </source>
</evidence>
<evidence type="ECO:0000256" key="1">
    <source>
        <dbReference type="ARBA" id="ARBA00022512"/>
    </source>
</evidence>
<dbReference type="GO" id="GO:0051959">
    <property type="term" value="F:dynein light intermediate chain binding"/>
    <property type="evidence" value="ECO:0007669"/>
    <property type="project" value="TreeGrafter"/>
</dbReference>
<keyword evidence="2" id="KW-0964">Secreted</keyword>
<dbReference type="Proteomes" id="UP000292648">
    <property type="component" value="Unassembled WGS sequence"/>
</dbReference>
<evidence type="ECO:0000313" key="10">
    <source>
        <dbReference type="Proteomes" id="UP000292648"/>
    </source>
</evidence>
<dbReference type="GO" id="GO:0008017">
    <property type="term" value="F:microtubule binding"/>
    <property type="evidence" value="ECO:0007669"/>
    <property type="project" value="TreeGrafter"/>
</dbReference>
<dbReference type="EMBL" id="SEHH01000031">
    <property type="protein sequence ID" value="TBX49363.1"/>
    <property type="molecule type" value="Genomic_DNA"/>
</dbReference>
<dbReference type="NCBIfam" id="TIGR01167">
    <property type="entry name" value="LPXTG_anchor"/>
    <property type="match status" value="1"/>
</dbReference>
<proteinExistence type="predicted"/>
<keyword evidence="3 7" id="KW-0732">Signal</keyword>
<dbReference type="InterPro" id="IPR019931">
    <property type="entry name" value="LPXTG_anchor"/>
</dbReference>
<feature type="chain" id="PRO_5020502469" evidence="7">
    <location>
        <begin position="29"/>
        <end position="834"/>
    </location>
</feature>
<evidence type="ECO:0000256" key="3">
    <source>
        <dbReference type="ARBA" id="ARBA00022729"/>
    </source>
</evidence>
<comment type="caution">
    <text evidence="9">The sequence shown here is derived from an EMBL/GenBank/DDBJ whole genome shotgun (WGS) entry which is preliminary data.</text>
</comment>
<dbReference type="PANTHER" id="PTHR18947:SF28">
    <property type="entry name" value="GIRDIN, ISOFORM A"/>
    <property type="match status" value="1"/>
</dbReference>
<protein>
    <submittedName>
        <fullName evidence="9">LPXTG cell wall anchor domain-containing protein</fullName>
    </submittedName>
</protein>
<keyword evidence="1" id="KW-0134">Cell wall</keyword>
<dbReference type="GO" id="GO:0030705">
    <property type="term" value="P:cytoskeleton-dependent intracellular transport"/>
    <property type="evidence" value="ECO:0007669"/>
    <property type="project" value="TreeGrafter"/>
</dbReference>
<keyword evidence="4" id="KW-0572">Peptidoglycan-anchor</keyword>
<feature type="domain" description="Gram-positive cocci surface proteins LPxTG" evidence="8">
    <location>
        <begin position="801"/>
        <end position="834"/>
    </location>
</feature>
<dbReference type="Pfam" id="PF00746">
    <property type="entry name" value="Gram_pos_anchor"/>
    <property type="match status" value="1"/>
</dbReference>
<dbReference type="PANTHER" id="PTHR18947">
    <property type="entry name" value="HOOK PROTEINS"/>
    <property type="match status" value="1"/>
</dbReference>
<dbReference type="GO" id="GO:0005815">
    <property type="term" value="C:microtubule organizing center"/>
    <property type="evidence" value="ECO:0007669"/>
    <property type="project" value="TreeGrafter"/>
</dbReference>
<dbReference type="PROSITE" id="PS50847">
    <property type="entry name" value="GRAM_POS_ANCHORING"/>
    <property type="match status" value="1"/>
</dbReference>
<dbReference type="Pfam" id="PF00188">
    <property type="entry name" value="CAP"/>
    <property type="match status" value="1"/>
</dbReference>
<evidence type="ECO:0000259" key="8">
    <source>
        <dbReference type="PROSITE" id="PS50847"/>
    </source>
</evidence>
<keyword evidence="5" id="KW-0175">Coiled coil</keyword>
<evidence type="ECO:0000256" key="7">
    <source>
        <dbReference type="SAM" id="SignalP"/>
    </source>
</evidence>
<accession>A0A4Q9Y4P7</accession>
<evidence type="ECO:0000256" key="2">
    <source>
        <dbReference type="ARBA" id="ARBA00022525"/>
    </source>
</evidence>
<dbReference type="GO" id="GO:0031122">
    <property type="term" value="P:cytoplasmic microtubule organization"/>
    <property type="evidence" value="ECO:0007669"/>
    <property type="project" value="TreeGrafter"/>
</dbReference>
<feature type="signal peptide" evidence="7">
    <location>
        <begin position="1"/>
        <end position="28"/>
    </location>
</feature>
<dbReference type="SUPFAM" id="SSF55797">
    <property type="entry name" value="PR-1-like"/>
    <property type="match status" value="1"/>
</dbReference>
<dbReference type="AlphaFoldDB" id="A0A4Q9Y4P7"/>
<dbReference type="Gene3D" id="1.10.287.1490">
    <property type="match status" value="1"/>
</dbReference>
<dbReference type="InterPro" id="IPR014044">
    <property type="entry name" value="CAP_dom"/>
</dbReference>
<organism evidence="9 10">
    <name type="scientific">Lactiplantibacillus paraplantarum</name>
    <dbReference type="NCBI Taxonomy" id="60520"/>
    <lineage>
        <taxon>Bacteria</taxon>
        <taxon>Bacillati</taxon>
        <taxon>Bacillota</taxon>
        <taxon>Bacilli</taxon>
        <taxon>Lactobacillales</taxon>
        <taxon>Lactobacillaceae</taxon>
        <taxon>Lactiplantibacillus</taxon>
    </lineage>
</organism>
<feature type="coiled-coil region" evidence="5">
    <location>
        <begin position="613"/>
        <end position="668"/>
    </location>
</feature>
<dbReference type="InterPro" id="IPR035940">
    <property type="entry name" value="CAP_sf"/>
</dbReference>
<evidence type="ECO:0000256" key="4">
    <source>
        <dbReference type="ARBA" id="ARBA00023088"/>
    </source>
</evidence>
<sequence length="834" mass="86242">MNKKLLYTSITTAALFVGTQLGVNNAQADTATENNDTANQMSTTQGSTQPATNEKLATVKPTSQQQYQANVQTAKGNVATAQNQVNTAQAKVATAQGQVTNQSQLVAIGQSQYDAGKAQVDRAQQQLDTNNQIIAEAENKVDAAKSQTAAAEAQIPADQQQIAANKVAIANQPATEKKAQTAKDAADTALTRAKAEQATAQSDADAASAVTAAKQATVDQASAAQQKAVTQANQAKVAVASAQDAVNKNTQAISSAKTAIQNTTSQINANNQAVSTAQAKVTAAQAALAAAEQPTTTTESQNKYDATEFPQSQLTGAETVSVAYPSNGKYVPNADKINQYMFEYINQLRALNGQPALKQTATLQNNAIARAAAQVDGGLDHTGSSYAENLTQVYPQWFMSDQETAYNAVMGWYDESNNIESGSFGHRVNLIYSTGDAGVAINLAKHVAAFEVDNAGMTEAQQDKYIDLFDNAHTNAATGTKALPAVTFNYVQTTPADPKKIAAANATLIAATASLNGLQNTGKALATTLANQNASLQALQNQTSGLQATVTTKQAQVQVAATSLKAANVALTQAQGQLATAQQQQLSPVRNLKTSIAKTAAAQVTVTQAAKNLASAKTLVADLTAENARLAAEIAAMPARIASMKAQIATAEQQLTAAKAVLAQGQAQVDTANEQLAAGKAQLDRKKTDLAQLKQVLGAARVDLAVAQGDLTATKAFLARVEANKFTTTTAAAADRIAETTNVAQSTGVTAPHATATKTVANSNGTINATSTSVDVSDGDATTKLVAGAKQQPVAAQATALPQTDEKQSSSLMAVGLFAASLALFGLVKPRKHA</sequence>
<feature type="region of interest" description="Disordered" evidence="6">
    <location>
        <begin position="32"/>
        <end position="52"/>
    </location>
</feature>